<evidence type="ECO:0000256" key="6">
    <source>
        <dbReference type="PIRSR" id="PIRSR000337-1"/>
    </source>
</evidence>
<dbReference type="PANTHER" id="PTHR30011">
    <property type="entry name" value="ALKANESULFONATE MONOOXYGENASE-RELATED"/>
    <property type="match status" value="1"/>
</dbReference>
<evidence type="ECO:0000313" key="9">
    <source>
        <dbReference type="Proteomes" id="UP000460272"/>
    </source>
</evidence>
<comment type="similarity">
    <text evidence="5">Belongs to the NtaA/SnaA/DszA monooxygenase family.</text>
</comment>
<dbReference type="InterPro" id="IPR016215">
    <property type="entry name" value="NTA_MOA"/>
</dbReference>
<dbReference type="SUPFAM" id="SSF51679">
    <property type="entry name" value="Bacterial luciferase-like"/>
    <property type="match status" value="1"/>
</dbReference>
<feature type="binding site" evidence="6">
    <location>
        <position position="97"/>
    </location>
    <ligand>
        <name>FMN</name>
        <dbReference type="ChEBI" id="CHEBI:58210"/>
    </ligand>
</feature>
<gene>
    <name evidence="8" type="ORF">EAS64_28160</name>
</gene>
<dbReference type="InterPro" id="IPR036661">
    <property type="entry name" value="Luciferase-like_sf"/>
</dbReference>
<evidence type="ECO:0000256" key="4">
    <source>
        <dbReference type="ARBA" id="ARBA00023033"/>
    </source>
</evidence>
<dbReference type="AlphaFoldDB" id="A0A6P2BVD3"/>
<evidence type="ECO:0000256" key="2">
    <source>
        <dbReference type="ARBA" id="ARBA00022643"/>
    </source>
</evidence>
<dbReference type="PANTHER" id="PTHR30011:SF16">
    <property type="entry name" value="C2H2 FINGER DOMAIN TRANSCRIPTION FACTOR (EUROFUNG)-RELATED"/>
    <property type="match status" value="1"/>
</dbReference>
<dbReference type="Gene3D" id="3.20.20.30">
    <property type="entry name" value="Luciferase-like domain"/>
    <property type="match status" value="1"/>
</dbReference>
<keyword evidence="3" id="KW-0560">Oxidoreductase</keyword>
<dbReference type="NCBIfam" id="TIGR03860">
    <property type="entry name" value="FMN_nitrolo"/>
    <property type="match status" value="1"/>
</dbReference>
<keyword evidence="2 6" id="KW-0288">FMN</keyword>
<keyword evidence="1 6" id="KW-0285">Flavoprotein</keyword>
<evidence type="ECO:0000256" key="5">
    <source>
        <dbReference type="ARBA" id="ARBA00033748"/>
    </source>
</evidence>
<dbReference type="GO" id="GO:0004497">
    <property type="term" value="F:monooxygenase activity"/>
    <property type="evidence" value="ECO:0007669"/>
    <property type="project" value="UniProtKB-KW"/>
</dbReference>
<comment type="caution">
    <text evidence="8">The sequence shown here is derived from an EMBL/GenBank/DDBJ whole genome shotgun (WGS) entry which is preliminary data.</text>
</comment>
<dbReference type="EMBL" id="RPFW01000005">
    <property type="protein sequence ID" value="TVZ02647.1"/>
    <property type="molecule type" value="Genomic_DNA"/>
</dbReference>
<protein>
    <submittedName>
        <fullName evidence="8">LLM class flavin-dependent oxidoreductase</fullName>
    </submittedName>
</protein>
<dbReference type="GO" id="GO:0016705">
    <property type="term" value="F:oxidoreductase activity, acting on paired donors, with incorporation or reduction of molecular oxygen"/>
    <property type="evidence" value="ECO:0007669"/>
    <property type="project" value="InterPro"/>
</dbReference>
<accession>A0A6P2BVD3</accession>
<dbReference type="RefSeq" id="WP_145857862.1">
    <property type="nucleotide sequence ID" value="NZ_RPFW01000005.1"/>
</dbReference>
<name>A0A6P2BVD3_9ACTN</name>
<evidence type="ECO:0000313" key="8">
    <source>
        <dbReference type="EMBL" id="TVZ02647.1"/>
    </source>
</evidence>
<sequence>MSKPVKQIHLAAHFPGVNNTTVWSDPAAGSHIEFDSFRRFAQTAERGKFDFMFLAEGLRLREQNGQIYDLDVVGRPDTFTILAALAAVTEHLGLTGTINSTFNEPYEVARQFASLDHLSGGRAAWNVVTSWDAFTGENFRRGGFLAQDDRYERARTFLRTANELWDSWHGDEVIADSGSGQFLSTTAPGVFAHQDKFFDIAGQFNVPRSPQGRPVIFQAGDSDEGRDFAAASADAIFSRHSTLTEGQAFYADVKGRLAKFGRTRDELLILPAATFVLGDTDAEAADIAHEVRRAQVSPQTALRFIEQLWNRELPGFDVDGPLPAFDPAVGDDLVSKGRASVRQFAKDPVALANEWRAKAEAGRLSAREVVIEVTGRQSFIGAPETIARTLNDLVQADASDGFILVPHITPGGLDPFVDRVVPLLQELGTFRADYTGTTLRDHLGLAPLGRPGIGTARTGTARAAS</sequence>
<dbReference type="PIRSF" id="PIRSF000337">
    <property type="entry name" value="NTA_MOA"/>
    <property type="match status" value="1"/>
</dbReference>
<dbReference type="CDD" id="cd01095">
    <property type="entry name" value="Nitrilotriacetate_monoxgenase"/>
    <property type="match status" value="1"/>
</dbReference>
<dbReference type="Proteomes" id="UP000460272">
    <property type="component" value="Unassembled WGS sequence"/>
</dbReference>
<evidence type="ECO:0000259" key="7">
    <source>
        <dbReference type="Pfam" id="PF00296"/>
    </source>
</evidence>
<evidence type="ECO:0000256" key="3">
    <source>
        <dbReference type="ARBA" id="ARBA00023002"/>
    </source>
</evidence>
<dbReference type="Pfam" id="PF00296">
    <property type="entry name" value="Bac_luciferase"/>
    <property type="match status" value="1"/>
</dbReference>
<dbReference type="InterPro" id="IPR051260">
    <property type="entry name" value="Diverse_substr_monoxygenases"/>
</dbReference>
<keyword evidence="4" id="KW-0503">Monooxygenase</keyword>
<proteinExistence type="inferred from homology"/>
<feature type="binding site" evidence="6">
    <location>
        <position position="151"/>
    </location>
    <ligand>
        <name>FMN</name>
        <dbReference type="ChEBI" id="CHEBI:58210"/>
    </ligand>
</feature>
<feature type="domain" description="Luciferase-like" evidence="7">
    <location>
        <begin position="24"/>
        <end position="396"/>
    </location>
</feature>
<reference evidence="8 9" key="1">
    <citation type="submission" date="2018-11" db="EMBL/GenBank/DDBJ databases">
        <title>Trebonia kvetii gen.nov., sp.nov., a novel acidophilic actinobacterium, and proposal of the new actinobacterial family Treboniaceae fam. nov.</title>
        <authorList>
            <person name="Rapoport D."/>
            <person name="Sagova-Mareckova M."/>
            <person name="Sedlacek I."/>
            <person name="Provaznik J."/>
            <person name="Kralova S."/>
            <person name="Pavlinic D."/>
            <person name="Benes V."/>
            <person name="Kopecky J."/>
        </authorList>
    </citation>
    <scope>NUCLEOTIDE SEQUENCE [LARGE SCALE GENOMIC DNA]</scope>
    <source>
        <strain evidence="8 9">15Tr583</strain>
    </source>
</reference>
<evidence type="ECO:0000256" key="1">
    <source>
        <dbReference type="ARBA" id="ARBA00022630"/>
    </source>
</evidence>
<dbReference type="OrthoDB" id="8320141at2"/>
<dbReference type="InterPro" id="IPR011251">
    <property type="entry name" value="Luciferase-like_dom"/>
</dbReference>
<keyword evidence="9" id="KW-1185">Reference proteome</keyword>
<feature type="binding site" evidence="6">
    <location>
        <position position="222"/>
    </location>
    <ligand>
        <name>FMN</name>
        <dbReference type="ChEBI" id="CHEBI:58210"/>
    </ligand>
</feature>
<organism evidence="8 9">
    <name type="scientific">Trebonia kvetii</name>
    <dbReference type="NCBI Taxonomy" id="2480626"/>
    <lineage>
        <taxon>Bacteria</taxon>
        <taxon>Bacillati</taxon>
        <taxon>Actinomycetota</taxon>
        <taxon>Actinomycetes</taxon>
        <taxon>Streptosporangiales</taxon>
        <taxon>Treboniaceae</taxon>
        <taxon>Trebonia</taxon>
    </lineage>
</organism>